<dbReference type="Gene3D" id="3.40.50.2000">
    <property type="entry name" value="Glycogen Phosphorylase B"/>
    <property type="match status" value="2"/>
</dbReference>
<dbReference type="SUPFAM" id="SSF53756">
    <property type="entry name" value="UDP-Glycosyltransferase/glycogen phosphorylase"/>
    <property type="match status" value="1"/>
</dbReference>
<comment type="caution">
    <text evidence="4">The sequence shown here is derived from an EMBL/GenBank/DDBJ whole genome shotgun (WGS) entry which is preliminary data.</text>
</comment>
<keyword evidence="5" id="KW-1185">Reference proteome</keyword>
<keyword evidence="2" id="KW-0328">Glycosyltransferase</keyword>
<dbReference type="PANTHER" id="PTHR11926:SF1494">
    <property type="entry name" value="FLAVONOL 3-O-GLUCOSYLTRANSFERASE UGT76E12-RELATED"/>
    <property type="match status" value="1"/>
</dbReference>
<feature type="non-terminal residue" evidence="4">
    <location>
        <position position="1"/>
    </location>
</feature>
<reference evidence="4 5" key="1">
    <citation type="submission" date="2016-09" db="EMBL/GenBank/DDBJ databases">
        <title>The draft genome of Dichanthelium oligosanthes: A C3 panicoid grass species.</title>
        <authorList>
            <person name="Studer A.J."/>
            <person name="Schnable J.C."/>
            <person name="Brutnell T.P."/>
        </authorList>
    </citation>
    <scope>NUCLEOTIDE SEQUENCE [LARGE SCALE GENOMIC DNA]</scope>
    <source>
        <strain evidence="5">cv. Kellogg 1175</strain>
        <tissue evidence="4">Leaf</tissue>
    </source>
</reference>
<gene>
    <name evidence="4" type="ORF">BAE44_0000254</name>
</gene>
<evidence type="ECO:0000313" key="5">
    <source>
        <dbReference type="Proteomes" id="UP000095767"/>
    </source>
</evidence>
<dbReference type="InterPro" id="IPR002213">
    <property type="entry name" value="UDP_glucos_trans"/>
</dbReference>
<dbReference type="CDD" id="cd03784">
    <property type="entry name" value="GT1_Gtf-like"/>
    <property type="match status" value="1"/>
</dbReference>
<protein>
    <submittedName>
        <fullName evidence="4">UDP-glucose iridoid glucosyltransferase</fullName>
    </submittedName>
</protein>
<evidence type="ECO:0000256" key="1">
    <source>
        <dbReference type="ARBA" id="ARBA00009995"/>
    </source>
</evidence>
<keyword evidence="3 4" id="KW-0808">Transferase</keyword>
<accession>A0A1E5WMW8</accession>
<evidence type="ECO:0000256" key="3">
    <source>
        <dbReference type="ARBA" id="ARBA00022679"/>
    </source>
</evidence>
<evidence type="ECO:0000256" key="2">
    <source>
        <dbReference type="ARBA" id="ARBA00022676"/>
    </source>
</evidence>
<dbReference type="GO" id="GO:0080044">
    <property type="term" value="F:quercetin 7-O-glucosyltransferase activity"/>
    <property type="evidence" value="ECO:0007669"/>
    <property type="project" value="TreeGrafter"/>
</dbReference>
<proteinExistence type="inferred from homology"/>
<organism evidence="4 5">
    <name type="scientific">Dichanthelium oligosanthes</name>
    <dbReference type="NCBI Taxonomy" id="888268"/>
    <lineage>
        <taxon>Eukaryota</taxon>
        <taxon>Viridiplantae</taxon>
        <taxon>Streptophyta</taxon>
        <taxon>Embryophyta</taxon>
        <taxon>Tracheophyta</taxon>
        <taxon>Spermatophyta</taxon>
        <taxon>Magnoliopsida</taxon>
        <taxon>Liliopsida</taxon>
        <taxon>Poales</taxon>
        <taxon>Poaceae</taxon>
        <taxon>PACMAD clade</taxon>
        <taxon>Panicoideae</taxon>
        <taxon>Panicodae</taxon>
        <taxon>Paniceae</taxon>
        <taxon>Dichantheliinae</taxon>
        <taxon>Dichanthelium</taxon>
    </lineage>
</organism>
<dbReference type="EMBL" id="LWDX02000776">
    <property type="protein sequence ID" value="OEL38729.1"/>
    <property type="molecule type" value="Genomic_DNA"/>
</dbReference>
<dbReference type="OrthoDB" id="5835829at2759"/>
<dbReference type="FunFam" id="3.40.50.2000:FF:000040">
    <property type="entry name" value="UDP-glycosyltransferase 76C1"/>
    <property type="match status" value="1"/>
</dbReference>
<dbReference type="GO" id="GO:0080043">
    <property type="term" value="F:quercetin 3-O-glucosyltransferase activity"/>
    <property type="evidence" value="ECO:0007669"/>
    <property type="project" value="TreeGrafter"/>
</dbReference>
<dbReference type="Proteomes" id="UP000095767">
    <property type="component" value="Unassembled WGS sequence"/>
</dbReference>
<name>A0A1E5WMW8_9POAL</name>
<dbReference type="AlphaFoldDB" id="A0A1E5WMW8"/>
<sequence length="250" mass="27887">LDMPLNDLPPLRLKDTVFSTTSAYTTLIRCLGCLLESARCSSGVIINTIQDLECFELGKITNGLGVPIYAIGPLLKIYLGTETSLLAQDQKCLEWLDKQEANSVLYMSLGSLASMIEDELLERAWSLANSNVPFLWVIRPNSVQSSSSQQVRLPDGFEEAICSRGMVVSWAPQQDLLAHRAVGWFWTHCGWNSTLESICEGVPMICTPRFADQMINARFVQDVWKIGFEPDSKLEMAVLECCSVTIKTER</sequence>
<comment type="similarity">
    <text evidence="1">Belongs to the UDP-glycosyltransferase family.</text>
</comment>
<dbReference type="Pfam" id="PF00201">
    <property type="entry name" value="UDPGT"/>
    <property type="match status" value="1"/>
</dbReference>
<dbReference type="PANTHER" id="PTHR11926">
    <property type="entry name" value="GLUCOSYL/GLUCURONOSYL TRANSFERASES"/>
    <property type="match status" value="1"/>
</dbReference>
<evidence type="ECO:0000313" key="4">
    <source>
        <dbReference type="EMBL" id="OEL38729.1"/>
    </source>
</evidence>